<keyword evidence="1" id="KW-0202">Cytokine</keyword>
<sequence>MAFTPHVCYLFLVLLLGVSMHSYGAQHIIGARCKCEGTIMNTLETIVDFEIIEPKFYCNKTEIIVKLQEDGVERCLNREGSLAKNLVRCWTLIRKNNKHKNKCLKRK</sequence>
<protein>
    <recommendedName>
        <fullName evidence="3">Chemokine interleukin-8-like domain-containing protein</fullName>
    </recommendedName>
</protein>
<evidence type="ECO:0000259" key="3">
    <source>
        <dbReference type="Pfam" id="PF00048"/>
    </source>
</evidence>
<dbReference type="InterPro" id="IPR036048">
    <property type="entry name" value="Interleukin_8-like_sf"/>
</dbReference>
<keyword evidence="5" id="KW-1185">Reference proteome</keyword>
<proteinExistence type="predicted"/>
<comment type="caution">
    <text evidence="4">The sequence shown here is derived from an EMBL/GenBank/DDBJ whole genome shotgun (WGS) entry which is preliminary data.</text>
</comment>
<dbReference type="Proteomes" id="UP001557470">
    <property type="component" value="Unassembled WGS sequence"/>
</dbReference>
<evidence type="ECO:0000313" key="5">
    <source>
        <dbReference type="Proteomes" id="UP001557470"/>
    </source>
</evidence>
<feature type="signal peptide" evidence="2">
    <location>
        <begin position="1"/>
        <end position="24"/>
    </location>
</feature>
<feature type="domain" description="Chemokine interleukin-8-like" evidence="3">
    <location>
        <begin position="32"/>
        <end position="90"/>
    </location>
</feature>
<gene>
    <name evidence="4" type="ORF">UPYG_G00065540</name>
</gene>
<feature type="chain" id="PRO_5044799863" description="Chemokine interleukin-8-like domain-containing protein" evidence="2">
    <location>
        <begin position="25"/>
        <end position="107"/>
    </location>
</feature>
<evidence type="ECO:0000256" key="1">
    <source>
        <dbReference type="ARBA" id="ARBA00022514"/>
    </source>
</evidence>
<keyword evidence="2" id="KW-0732">Signal</keyword>
<name>A0ABD0XE03_UMBPY</name>
<dbReference type="InterPro" id="IPR001811">
    <property type="entry name" value="Chemokine_IL8-like_dom"/>
</dbReference>
<dbReference type="Pfam" id="PF00048">
    <property type="entry name" value="IL8"/>
    <property type="match status" value="1"/>
</dbReference>
<dbReference type="EMBL" id="JAGEUA010000002">
    <property type="protein sequence ID" value="KAL1005912.1"/>
    <property type="molecule type" value="Genomic_DNA"/>
</dbReference>
<evidence type="ECO:0000313" key="4">
    <source>
        <dbReference type="EMBL" id="KAL1005912.1"/>
    </source>
</evidence>
<organism evidence="4 5">
    <name type="scientific">Umbra pygmaea</name>
    <name type="common">Eastern mudminnow</name>
    <dbReference type="NCBI Taxonomy" id="75934"/>
    <lineage>
        <taxon>Eukaryota</taxon>
        <taxon>Metazoa</taxon>
        <taxon>Chordata</taxon>
        <taxon>Craniata</taxon>
        <taxon>Vertebrata</taxon>
        <taxon>Euteleostomi</taxon>
        <taxon>Actinopterygii</taxon>
        <taxon>Neopterygii</taxon>
        <taxon>Teleostei</taxon>
        <taxon>Protacanthopterygii</taxon>
        <taxon>Esociformes</taxon>
        <taxon>Umbridae</taxon>
        <taxon>Umbra</taxon>
    </lineage>
</organism>
<reference evidence="4 5" key="1">
    <citation type="submission" date="2024-06" db="EMBL/GenBank/DDBJ databases">
        <authorList>
            <person name="Pan Q."/>
            <person name="Wen M."/>
            <person name="Jouanno E."/>
            <person name="Zahm M."/>
            <person name="Klopp C."/>
            <person name="Cabau C."/>
            <person name="Louis A."/>
            <person name="Berthelot C."/>
            <person name="Parey E."/>
            <person name="Roest Crollius H."/>
            <person name="Montfort J."/>
            <person name="Robinson-Rechavi M."/>
            <person name="Bouchez O."/>
            <person name="Lampietro C."/>
            <person name="Lopez Roques C."/>
            <person name="Donnadieu C."/>
            <person name="Postlethwait J."/>
            <person name="Bobe J."/>
            <person name="Verreycken H."/>
            <person name="Guiguen Y."/>
        </authorList>
    </citation>
    <scope>NUCLEOTIDE SEQUENCE [LARGE SCALE GENOMIC DNA]</scope>
    <source>
        <strain evidence="4">Up_M1</strain>
        <tissue evidence="4">Testis</tissue>
    </source>
</reference>
<dbReference type="SUPFAM" id="SSF54117">
    <property type="entry name" value="Interleukin 8-like chemokines"/>
    <property type="match status" value="1"/>
</dbReference>
<accession>A0ABD0XE03</accession>
<dbReference type="GO" id="GO:0005615">
    <property type="term" value="C:extracellular space"/>
    <property type="evidence" value="ECO:0007669"/>
    <property type="project" value="UniProtKB-KW"/>
</dbReference>
<dbReference type="AlphaFoldDB" id="A0ABD0XE03"/>
<dbReference type="Gene3D" id="2.40.50.40">
    <property type="match status" value="1"/>
</dbReference>
<evidence type="ECO:0000256" key="2">
    <source>
        <dbReference type="SAM" id="SignalP"/>
    </source>
</evidence>
<dbReference type="GO" id="GO:0005125">
    <property type="term" value="F:cytokine activity"/>
    <property type="evidence" value="ECO:0007669"/>
    <property type="project" value="UniProtKB-KW"/>
</dbReference>